<evidence type="ECO:0000313" key="1">
    <source>
        <dbReference type="EMBL" id="GBP44486.1"/>
    </source>
</evidence>
<dbReference type="EMBL" id="BGZK01000453">
    <property type="protein sequence ID" value="GBP44486.1"/>
    <property type="molecule type" value="Genomic_DNA"/>
</dbReference>
<sequence length="114" mass="12583">MGTTLLIPKPLESSLALKGSLFRLKIKFYRVGICGGAAARISHLVRSQSISRPSLWPALLIKVNTRQVKGHVYFMPPYPPGLTPCADHSRLLPSPSTSTPLHVSPPFPYLCFWT</sequence>
<comment type="caution">
    <text evidence="1">The sequence shown here is derived from an EMBL/GenBank/DDBJ whole genome shotgun (WGS) entry which is preliminary data.</text>
</comment>
<proteinExistence type="predicted"/>
<organism evidence="1 2">
    <name type="scientific">Eumeta variegata</name>
    <name type="common">Bagworm moth</name>
    <name type="synonym">Eumeta japonica</name>
    <dbReference type="NCBI Taxonomy" id="151549"/>
    <lineage>
        <taxon>Eukaryota</taxon>
        <taxon>Metazoa</taxon>
        <taxon>Ecdysozoa</taxon>
        <taxon>Arthropoda</taxon>
        <taxon>Hexapoda</taxon>
        <taxon>Insecta</taxon>
        <taxon>Pterygota</taxon>
        <taxon>Neoptera</taxon>
        <taxon>Endopterygota</taxon>
        <taxon>Lepidoptera</taxon>
        <taxon>Glossata</taxon>
        <taxon>Ditrysia</taxon>
        <taxon>Tineoidea</taxon>
        <taxon>Psychidae</taxon>
        <taxon>Oiketicinae</taxon>
        <taxon>Eumeta</taxon>
    </lineage>
</organism>
<protein>
    <submittedName>
        <fullName evidence="1">Uncharacterized protein</fullName>
    </submittedName>
</protein>
<evidence type="ECO:0000313" key="2">
    <source>
        <dbReference type="Proteomes" id="UP000299102"/>
    </source>
</evidence>
<gene>
    <name evidence="1" type="ORF">EVAR_39496_1</name>
</gene>
<reference evidence="1 2" key="1">
    <citation type="journal article" date="2019" name="Commun. Biol.">
        <title>The bagworm genome reveals a unique fibroin gene that provides high tensile strength.</title>
        <authorList>
            <person name="Kono N."/>
            <person name="Nakamura H."/>
            <person name="Ohtoshi R."/>
            <person name="Tomita M."/>
            <person name="Numata K."/>
            <person name="Arakawa K."/>
        </authorList>
    </citation>
    <scope>NUCLEOTIDE SEQUENCE [LARGE SCALE GENOMIC DNA]</scope>
</reference>
<accession>A0A4C1VYY8</accession>
<name>A0A4C1VYY8_EUMVA</name>
<keyword evidence="2" id="KW-1185">Reference proteome</keyword>
<dbReference type="AlphaFoldDB" id="A0A4C1VYY8"/>
<dbReference type="Proteomes" id="UP000299102">
    <property type="component" value="Unassembled WGS sequence"/>
</dbReference>